<feature type="transmembrane region" description="Helical" evidence="5">
    <location>
        <begin position="260"/>
        <end position="282"/>
    </location>
</feature>
<keyword evidence="3 5" id="KW-1133">Transmembrane helix</keyword>
<dbReference type="PANTHER" id="PTHR46641">
    <property type="entry name" value="FMRFAMIDE RECEPTOR-RELATED"/>
    <property type="match status" value="1"/>
</dbReference>
<name>A0ABM0JH18_APLCA</name>
<dbReference type="RefSeq" id="XP_005093501.1">
    <property type="nucleotide sequence ID" value="XM_005093444.1"/>
</dbReference>
<organism evidence="7 8">
    <name type="scientific">Aplysia californica</name>
    <name type="common">California sea hare</name>
    <dbReference type="NCBI Taxonomy" id="6500"/>
    <lineage>
        <taxon>Eukaryota</taxon>
        <taxon>Metazoa</taxon>
        <taxon>Spiralia</taxon>
        <taxon>Lophotrochozoa</taxon>
        <taxon>Mollusca</taxon>
        <taxon>Gastropoda</taxon>
        <taxon>Heterobranchia</taxon>
        <taxon>Euthyneura</taxon>
        <taxon>Tectipleura</taxon>
        <taxon>Aplysiida</taxon>
        <taxon>Aplysioidea</taxon>
        <taxon>Aplysiidae</taxon>
        <taxon>Aplysia</taxon>
    </lineage>
</organism>
<dbReference type="Proteomes" id="UP000694888">
    <property type="component" value="Unplaced"/>
</dbReference>
<dbReference type="PROSITE" id="PS51257">
    <property type="entry name" value="PROKAR_LIPOPROTEIN"/>
    <property type="match status" value="1"/>
</dbReference>
<dbReference type="PROSITE" id="PS50262">
    <property type="entry name" value="G_PROTEIN_RECEP_F1_2"/>
    <property type="match status" value="1"/>
</dbReference>
<evidence type="ECO:0000259" key="6">
    <source>
        <dbReference type="PROSITE" id="PS50262"/>
    </source>
</evidence>
<dbReference type="Gene3D" id="1.20.1070.10">
    <property type="entry name" value="Rhodopsin 7-helix transmembrane proteins"/>
    <property type="match status" value="1"/>
</dbReference>
<evidence type="ECO:0000256" key="3">
    <source>
        <dbReference type="ARBA" id="ARBA00022989"/>
    </source>
</evidence>
<proteinExistence type="predicted"/>
<sequence length="334" mass="37571">MYNLTREHPKLIEDHVVTILIFTNWVFGCGIISLFGVITNAINIVIFLRLGLKDTVNISLLGLAIADLCGLVFLILISIFYNPLFYELDLPFNAPEVEYLAFGWPRLIFTRTTSWITALVTFERCLCVTFPLKVKTLITPRRVGCAVLAIYFIMACSITPTYYSNLLGWKFDVERNKTVFGLIYRKERRAVDGVSFIVGVLITSVSYIFVVACSLVLVFSLKRQTKKFSTMVGQSSESTGAVNKDVVDSRTAKSRQVTKMILVLSIVFIVCYIPSNLVQLGMALVKDFNKGGRYANTHVVAWTIVHVMEASNSSRDRSYKKVNGLQIPLSETRL</sequence>
<evidence type="ECO:0000313" key="7">
    <source>
        <dbReference type="Proteomes" id="UP000694888"/>
    </source>
</evidence>
<accession>A0ABM0JH18</accession>
<evidence type="ECO:0000313" key="8">
    <source>
        <dbReference type="RefSeq" id="XP_005093501.1"/>
    </source>
</evidence>
<evidence type="ECO:0000256" key="4">
    <source>
        <dbReference type="ARBA" id="ARBA00023136"/>
    </source>
</evidence>
<keyword evidence="2 5" id="KW-0812">Transmembrane</keyword>
<dbReference type="PRINTS" id="PR00237">
    <property type="entry name" value="GPCRRHODOPSN"/>
</dbReference>
<feature type="transmembrane region" description="Helical" evidence="5">
    <location>
        <begin position="25"/>
        <end position="48"/>
    </location>
</feature>
<dbReference type="Pfam" id="PF00001">
    <property type="entry name" value="7tm_1"/>
    <property type="match status" value="1"/>
</dbReference>
<dbReference type="InterPro" id="IPR052954">
    <property type="entry name" value="GPCR-Ligand_Int"/>
</dbReference>
<evidence type="ECO:0000256" key="5">
    <source>
        <dbReference type="SAM" id="Phobius"/>
    </source>
</evidence>
<dbReference type="SUPFAM" id="SSF81321">
    <property type="entry name" value="Family A G protein-coupled receptor-like"/>
    <property type="match status" value="1"/>
</dbReference>
<reference evidence="8" key="1">
    <citation type="submission" date="2025-08" db="UniProtKB">
        <authorList>
            <consortium name="RefSeq"/>
        </authorList>
    </citation>
    <scope>IDENTIFICATION</scope>
</reference>
<protein>
    <submittedName>
        <fullName evidence="8">Blue-sensitive opsin-like</fullName>
    </submittedName>
</protein>
<feature type="transmembrane region" description="Helical" evidence="5">
    <location>
        <begin position="101"/>
        <end position="122"/>
    </location>
</feature>
<keyword evidence="7" id="KW-1185">Reference proteome</keyword>
<dbReference type="GeneID" id="101860635"/>
<comment type="subcellular location">
    <subcellularLocation>
        <location evidence="1">Membrane</location>
    </subcellularLocation>
</comment>
<keyword evidence="4 5" id="KW-0472">Membrane</keyword>
<evidence type="ECO:0000256" key="1">
    <source>
        <dbReference type="ARBA" id="ARBA00004370"/>
    </source>
</evidence>
<feature type="domain" description="G-protein coupled receptors family 1 profile" evidence="6">
    <location>
        <begin position="39"/>
        <end position="280"/>
    </location>
</feature>
<evidence type="ECO:0000256" key="2">
    <source>
        <dbReference type="ARBA" id="ARBA00022692"/>
    </source>
</evidence>
<feature type="transmembrane region" description="Helical" evidence="5">
    <location>
        <begin position="60"/>
        <end position="81"/>
    </location>
</feature>
<feature type="transmembrane region" description="Helical" evidence="5">
    <location>
        <begin position="194"/>
        <end position="221"/>
    </location>
</feature>
<feature type="transmembrane region" description="Helical" evidence="5">
    <location>
        <begin position="143"/>
        <end position="163"/>
    </location>
</feature>
<gene>
    <name evidence="8" type="primary">LOC101860635</name>
</gene>
<dbReference type="InterPro" id="IPR017452">
    <property type="entry name" value="GPCR_Rhodpsn_7TM"/>
</dbReference>
<dbReference type="InterPro" id="IPR000276">
    <property type="entry name" value="GPCR_Rhodpsn"/>
</dbReference>
<dbReference type="PANTHER" id="PTHR46641:SF2">
    <property type="entry name" value="FMRFAMIDE RECEPTOR"/>
    <property type="match status" value="1"/>
</dbReference>